<dbReference type="KEGG" id="smam:Mal15_11020"/>
<dbReference type="AlphaFoldDB" id="A0A5B9MCU4"/>
<name>A0A5B9MCU4_9BACT</name>
<reference evidence="3 4" key="1">
    <citation type="submission" date="2019-02" db="EMBL/GenBank/DDBJ databases">
        <title>Planctomycetal bacteria perform biofilm scaping via a novel small molecule.</title>
        <authorList>
            <person name="Jeske O."/>
            <person name="Boedeker C."/>
            <person name="Wiegand S."/>
            <person name="Breitling P."/>
            <person name="Kallscheuer N."/>
            <person name="Jogler M."/>
            <person name="Rohde M."/>
            <person name="Petersen J."/>
            <person name="Medema M.H."/>
            <person name="Surup F."/>
            <person name="Jogler C."/>
        </authorList>
    </citation>
    <scope>NUCLEOTIDE SEQUENCE [LARGE SCALE GENOMIC DNA]</scope>
    <source>
        <strain evidence="3 4">Mal15</strain>
    </source>
</reference>
<dbReference type="EMBL" id="CP036264">
    <property type="protein sequence ID" value="QEF97067.1"/>
    <property type="molecule type" value="Genomic_DNA"/>
</dbReference>
<keyword evidence="4" id="KW-1185">Reference proteome</keyword>
<dbReference type="Proteomes" id="UP000321353">
    <property type="component" value="Chromosome"/>
</dbReference>
<feature type="chain" id="PRO_5022989388" description="Secreted protein" evidence="2">
    <location>
        <begin position="24"/>
        <end position="66"/>
    </location>
</feature>
<proteinExistence type="predicted"/>
<keyword evidence="1" id="KW-0175">Coiled coil</keyword>
<dbReference type="PROSITE" id="PS51257">
    <property type="entry name" value="PROKAR_LIPOPROTEIN"/>
    <property type="match status" value="1"/>
</dbReference>
<evidence type="ECO:0000313" key="4">
    <source>
        <dbReference type="Proteomes" id="UP000321353"/>
    </source>
</evidence>
<evidence type="ECO:0000256" key="2">
    <source>
        <dbReference type="SAM" id="SignalP"/>
    </source>
</evidence>
<evidence type="ECO:0008006" key="5">
    <source>
        <dbReference type="Google" id="ProtNLM"/>
    </source>
</evidence>
<keyword evidence="2" id="KW-0732">Signal</keyword>
<feature type="signal peptide" evidence="2">
    <location>
        <begin position="1"/>
        <end position="23"/>
    </location>
</feature>
<evidence type="ECO:0000256" key="1">
    <source>
        <dbReference type="SAM" id="Coils"/>
    </source>
</evidence>
<evidence type="ECO:0000313" key="3">
    <source>
        <dbReference type="EMBL" id="QEF97067.1"/>
    </source>
</evidence>
<feature type="coiled-coil region" evidence="1">
    <location>
        <begin position="30"/>
        <end position="61"/>
    </location>
</feature>
<sequence precursor="true">MSKLFCSLMLAASCFLLVGCGDAGPSSVVENAQQSDVDEYNRMLQEEQAQMKEGMEAAAKEGIKGY</sequence>
<organism evidence="3 4">
    <name type="scientific">Stieleria maiorica</name>
    <dbReference type="NCBI Taxonomy" id="2795974"/>
    <lineage>
        <taxon>Bacteria</taxon>
        <taxon>Pseudomonadati</taxon>
        <taxon>Planctomycetota</taxon>
        <taxon>Planctomycetia</taxon>
        <taxon>Pirellulales</taxon>
        <taxon>Pirellulaceae</taxon>
        <taxon>Stieleria</taxon>
    </lineage>
</organism>
<accession>A0A5B9MCU4</accession>
<gene>
    <name evidence="3" type="ORF">Mal15_11020</name>
</gene>
<dbReference type="RefSeq" id="WP_147866794.1">
    <property type="nucleotide sequence ID" value="NZ_CP036264.1"/>
</dbReference>
<protein>
    <recommendedName>
        <fullName evidence="5">Secreted protein</fullName>
    </recommendedName>
</protein>